<dbReference type="InterPro" id="IPR000859">
    <property type="entry name" value="CUB_dom"/>
</dbReference>
<keyword evidence="5" id="KW-0472">Membrane</keyword>
<feature type="region of interest" description="Disordered" evidence="4">
    <location>
        <begin position="708"/>
        <end position="733"/>
    </location>
</feature>
<dbReference type="SMART" id="SM00042">
    <property type="entry name" value="CUB"/>
    <property type="match status" value="1"/>
</dbReference>
<dbReference type="OrthoDB" id="6116165at2759"/>
<keyword evidence="5" id="KW-0812">Transmembrane</keyword>
<evidence type="ECO:0000313" key="9">
    <source>
        <dbReference type="Proteomes" id="UP000054843"/>
    </source>
</evidence>
<comment type="caution">
    <text evidence="8">The sequence shown here is derived from an EMBL/GenBank/DDBJ whole genome shotgun (WGS) entry which is preliminary data.</text>
</comment>
<dbReference type="Pfam" id="PF00431">
    <property type="entry name" value="CUB"/>
    <property type="match status" value="1"/>
</dbReference>
<feature type="domain" description="CUB" evidence="7">
    <location>
        <begin position="203"/>
        <end position="320"/>
    </location>
</feature>
<keyword evidence="1" id="KW-0677">Repeat</keyword>
<proteinExistence type="predicted"/>
<dbReference type="AlphaFoldDB" id="A0A0V1M854"/>
<keyword evidence="6" id="KW-0732">Signal</keyword>
<evidence type="ECO:0000256" key="4">
    <source>
        <dbReference type="SAM" id="MobiDB-lite"/>
    </source>
</evidence>
<evidence type="ECO:0000256" key="6">
    <source>
        <dbReference type="SAM" id="SignalP"/>
    </source>
</evidence>
<feature type="chain" id="PRO_5006882311" evidence="6">
    <location>
        <begin position="29"/>
        <end position="733"/>
    </location>
</feature>
<feature type="transmembrane region" description="Helical" evidence="5">
    <location>
        <begin position="342"/>
        <end position="365"/>
    </location>
</feature>
<dbReference type="EMBL" id="JYDO01000179">
    <property type="protein sequence ID" value="KRZ67937.1"/>
    <property type="molecule type" value="Genomic_DNA"/>
</dbReference>
<keyword evidence="9" id="KW-1185">Reference proteome</keyword>
<dbReference type="Gene3D" id="2.60.120.290">
    <property type="entry name" value="Spermadhesin, CUB domain"/>
    <property type="match status" value="1"/>
</dbReference>
<sequence>MIDYSRLKFKLTLVITIAMTTIDHAVVASDLQLSSAMNWKNSCSTNSSLIKKSALVLCPNTGAWIQAGQICDGHTHCSGTRADELTCVRDINISNASQEQGRSDQPIAAVQAFVNALGCWAPLCNNENPLISLLLCRSVGAAVPSGSFPLANVHLRPAVNVNKLQCHTDADRDFQSCLANNAAQAAQLLVCSKLFGLHCLKKCEFVLQKRNGTLKSVGFPSVQLPNLNCRWNLTAPDNHVIVIHFEHFNVHPDDSQECKEQGYVELGFKDTNNTVKLCKLTTPHKKYTSLTNSMWIRHVSADKPLRNPGAQGFLLRFQVVAMEMNLGQGPLKSTNVQLTPTMITIIAVATAMVISVIVLIIASASQFNRKLRNRRTFSQQMTTRQAVMDEGSLVQLHRNNLTNLTRKVFCPECQSSYTSSGEFCPHMQTLVSFMHSPNEKNSLSEMLKYHFQRFNSDLPVDVNNNNNVVTTVSSATIDLDQMYSGASLIVHNSSLSVPNPKLINCQSEDLNITYTAIGSKQCKSCTLTTSLSEKQDRNIVKEILQMPQHSSKNKFKQDLLTGTHYHFSSDHNLSDDAHKLAIVKRNCKRKMQSPVNSLVDNLHRLTIIKAKRKKRSYTQEINISASFTTNRRSTESADANLTTYVEQSYWKPPFLDPNCRSHSNFSISGLCHGNNTTESCYYPARSVSRSMSISSNLLCAGIGPPMLSSTQQPMPEQSTIVGSVPSVSLSEPK</sequence>
<dbReference type="PROSITE" id="PS01180">
    <property type="entry name" value="CUB"/>
    <property type="match status" value="1"/>
</dbReference>
<organism evidence="8 9">
    <name type="scientific">Trichinella papuae</name>
    <dbReference type="NCBI Taxonomy" id="268474"/>
    <lineage>
        <taxon>Eukaryota</taxon>
        <taxon>Metazoa</taxon>
        <taxon>Ecdysozoa</taxon>
        <taxon>Nematoda</taxon>
        <taxon>Enoplea</taxon>
        <taxon>Dorylaimia</taxon>
        <taxon>Trichinellida</taxon>
        <taxon>Trichinellidae</taxon>
        <taxon>Trichinella</taxon>
    </lineage>
</organism>
<keyword evidence="2" id="KW-1015">Disulfide bond</keyword>
<keyword evidence="5" id="KW-1133">Transmembrane helix</keyword>
<dbReference type="PANTHER" id="PTHR24251">
    <property type="entry name" value="OVOCHYMASE-RELATED"/>
    <property type="match status" value="1"/>
</dbReference>
<protein>
    <submittedName>
        <fullName evidence="8">Cubilin</fullName>
    </submittedName>
</protein>
<gene>
    <name evidence="8" type="primary">Cubn</name>
    <name evidence="8" type="ORF">T10_7546</name>
</gene>
<dbReference type="InterPro" id="IPR035914">
    <property type="entry name" value="Sperma_CUB_dom_sf"/>
</dbReference>
<comment type="caution">
    <text evidence="3">Lacks conserved residue(s) required for the propagation of feature annotation.</text>
</comment>
<evidence type="ECO:0000313" key="8">
    <source>
        <dbReference type="EMBL" id="KRZ67937.1"/>
    </source>
</evidence>
<evidence type="ECO:0000256" key="2">
    <source>
        <dbReference type="ARBA" id="ARBA00023157"/>
    </source>
</evidence>
<feature type="signal peptide" evidence="6">
    <location>
        <begin position="1"/>
        <end position="28"/>
    </location>
</feature>
<dbReference type="SUPFAM" id="SSF49854">
    <property type="entry name" value="Spermadhesin, CUB domain"/>
    <property type="match status" value="1"/>
</dbReference>
<accession>A0A0V1M854</accession>
<evidence type="ECO:0000256" key="3">
    <source>
        <dbReference type="PROSITE-ProRule" id="PRU00059"/>
    </source>
</evidence>
<name>A0A0V1M854_9BILA</name>
<reference evidence="8 9" key="1">
    <citation type="submission" date="2015-01" db="EMBL/GenBank/DDBJ databases">
        <title>Evolution of Trichinella species and genotypes.</title>
        <authorList>
            <person name="Korhonen P.K."/>
            <person name="Edoardo P."/>
            <person name="Giuseppe L.R."/>
            <person name="Gasser R.B."/>
        </authorList>
    </citation>
    <scope>NUCLEOTIDE SEQUENCE [LARGE SCALE GENOMIC DNA]</scope>
    <source>
        <strain evidence="8">ISS1980</strain>
    </source>
</reference>
<evidence type="ECO:0000256" key="5">
    <source>
        <dbReference type="SAM" id="Phobius"/>
    </source>
</evidence>
<evidence type="ECO:0000259" key="7">
    <source>
        <dbReference type="PROSITE" id="PS01180"/>
    </source>
</evidence>
<dbReference type="Proteomes" id="UP000054843">
    <property type="component" value="Unassembled WGS sequence"/>
</dbReference>
<evidence type="ECO:0000256" key="1">
    <source>
        <dbReference type="ARBA" id="ARBA00022737"/>
    </source>
</evidence>
<dbReference type="CDD" id="cd00041">
    <property type="entry name" value="CUB"/>
    <property type="match status" value="1"/>
</dbReference>